<protein>
    <submittedName>
        <fullName evidence="3">Uncharacterized protein</fullName>
    </submittedName>
</protein>
<name>A0AAF3EHQ0_9BILA</name>
<feature type="transmembrane region" description="Helical" evidence="1">
    <location>
        <begin position="122"/>
        <end position="140"/>
    </location>
</feature>
<evidence type="ECO:0000256" key="1">
    <source>
        <dbReference type="SAM" id="Phobius"/>
    </source>
</evidence>
<accession>A0AAF3EHQ0</accession>
<evidence type="ECO:0000313" key="2">
    <source>
        <dbReference type="Proteomes" id="UP000887575"/>
    </source>
</evidence>
<dbReference type="Proteomes" id="UP000887575">
    <property type="component" value="Unassembled WGS sequence"/>
</dbReference>
<dbReference type="InterPro" id="IPR029063">
    <property type="entry name" value="SAM-dependent_MTases_sf"/>
</dbReference>
<dbReference type="AlphaFoldDB" id="A0AAF3EHQ0"/>
<dbReference type="WBParaSite" id="MBELARI_LOCUS13485">
    <property type="protein sequence ID" value="MBELARI_LOCUS13485"/>
    <property type="gene ID" value="MBELARI_LOCUS13485"/>
</dbReference>
<keyword evidence="2" id="KW-1185">Reference proteome</keyword>
<sequence length="152" mass="17337">MAAGWADLPGQFFDTVIASETIYNTSNYEAFHLAIDHSLKEDGVALMNRHHSVQAAPVIINYYPHITDLTPMIILSSLDSLTYFSEQGFLMAIATNRLLHMCTRLRDDFIYRVTIIQLCGTLPSWFLAGIYFLVIIRIVFIKRDFSMQLSLV</sequence>
<proteinExistence type="predicted"/>
<organism evidence="2 3">
    <name type="scientific">Mesorhabditis belari</name>
    <dbReference type="NCBI Taxonomy" id="2138241"/>
    <lineage>
        <taxon>Eukaryota</taxon>
        <taxon>Metazoa</taxon>
        <taxon>Ecdysozoa</taxon>
        <taxon>Nematoda</taxon>
        <taxon>Chromadorea</taxon>
        <taxon>Rhabditida</taxon>
        <taxon>Rhabditina</taxon>
        <taxon>Rhabditomorpha</taxon>
        <taxon>Rhabditoidea</taxon>
        <taxon>Rhabditidae</taxon>
        <taxon>Mesorhabditinae</taxon>
        <taxon>Mesorhabditis</taxon>
    </lineage>
</organism>
<keyword evidence="1" id="KW-0812">Transmembrane</keyword>
<reference evidence="3" key="1">
    <citation type="submission" date="2024-02" db="UniProtKB">
        <authorList>
            <consortium name="WormBaseParasite"/>
        </authorList>
    </citation>
    <scope>IDENTIFICATION</scope>
</reference>
<keyword evidence="1" id="KW-1133">Transmembrane helix</keyword>
<dbReference type="SUPFAM" id="SSF53335">
    <property type="entry name" value="S-adenosyl-L-methionine-dependent methyltransferases"/>
    <property type="match status" value="1"/>
</dbReference>
<keyword evidence="1" id="KW-0472">Membrane</keyword>
<evidence type="ECO:0000313" key="3">
    <source>
        <dbReference type="WBParaSite" id="MBELARI_LOCUS13485"/>
    </source>
</evidence>